<protein>
    <recommendedName>
        <fullName evidence="4">Zinc finger BED domain-containing protein 1</fullName>
    </recommendedName>
</protein>
<dbReference type="InterPro" id="IPR012337">
    <property type="entry name" value="RNaseH-like_sf"/>
</dbReference>
<dbReference type="SUPFAM" id="SSF53098">
    <property type="entry name" value="Ribonuclease H-like"/>
    <property type="match status" value="1"/>
</dbReference>
<evidence type="ECO:0000313" key="3">
    <source>
        <dbReference type="Proteomes" id="UP000424527"/>
    </source>
</evidence>
<evidence type="ECO:0000313" key="2">
    <source>
        <dbReference type="EMBL" id="KAE8278021.1"/>
    </source>
</evidence>
<evidence type="ECO:0008006" key="4">
    <source>
        <dbReference type="Google" id="ProtNLM"/>
    </source>
</evidence>
<name>A0A6G0HG72_LARCR</name>
<sequence length="392" mass="43092">MVAAARQLPFEHVPCAAHILQRTITVSLEESSFDTALAKCRKIVGHFKHSPASTEELHQQQTALGQAREPLAQDVSTRYVTELLGGDSYVSCSVVLPAICHLNRVMEPTDEDPGYMIKFKTAFLKDLDARKANINIRWLKVATALDPRFKDLKSLHKNERDEVWTWIEEMLRQSEAGLAPPQPTEDEPAAKKSFLLLCSSDSDSDKEELGPLAATKLSRALECMSVHWSGGQLTQEPMDNCPLLLATAQSNQLLPFSDSATSNLLYIRLQGPLGSADHVQGNVEPEVCLIYVYASTTHVVSVRIESGMESRPKPPKQLGFRNSSGSLCVVPIWIPLEDCGSDRRPSMGDKMADKGSGVSSDEREELSRLRRPCLQEGFEGLPSEGARIAPGG</sequence>
<feature type="region of interest" description="Disordered" evidence="1">
    <location>
        <begin position="341"/>
        <end position="392"/>
    </location>
</feature>
<dbReference type="AlphaFoldDB" id="A0A6G0HG72"/>
<dbReference type="Proteomes" id="UP000424527">
    <property type="component" value="Unassembled WGS sequence"/>
</dbReference>
<evidence type="ECO:0000256" key="1">
    <source>
        <dbReference type="SAM" id="MobiDB-lite"/>
    </source>
</evidence>
<accession>A0A6G0HG72</accession>
<dbReference type="EMBL" id="REGW02000062">
    <property type="protein sequence ID" value="KAE8278021.1"/>
    <property type="molecule type" value="Genomic_DNA"/>
</dbReference>
<gene>
    <name evidence="2" type="ORF">D5F01_LYC23924</name>
</gene>
<keyword evidence="3" id="KW-1185">Reference proteome</keyword>
<feature type="compositionally biased region" description="Basic and acidic residues" evidence="1">
    <location>
        <begin position="341"/>
        <end position="353"/>
    </location>
</feature>
<reference evidence="2 3" key="1">
    <citation type="submission" date="2019-07" db="EMBL/GenBank/DDBJ databases">
        <title>Chromosome genome assembly for large yellow croaker.</title>
        <authorList>
            <person name="Xiao S."/>
        </authorList>
    </citation>
    <scope>NUCLEOTIDE SEQUENCE [LARGE SCALE GENOMIC DNA]</scope>
    <source>
        <strain evidence="2">JMULYC20181020</strain>
        <tissue evidence="2">Muscle</tissue>
    </source>
</reference>
<organism evidence="2 3">
    <name type="scientific">Larimichthys crocea</name>
    <name type="common">Large yellow croaker</name>
    <name type="synonym">Pseudosciaena crocea</name>
    <dbReference type="NCBI Taxonomy" id="215358"/>
    <lineage>
        <taxon>Eukaryota</taxon>
        <taxon>Metazoa</taxon>
        <taxon>Chordata</taxon>
        <taxon>Craniata</taxon>
        <taxon>Vertebrata</taxon>
        <taxon>Euteleostomi</taxon>
        <taxon>Actinopterygii</taxon>
        <taxon>Neopterygii</taxon>
        <taxon>Teleostei</taxon>
        <taxon>Neoteleostei</taxon>
        <taxon>Acanthomorphata</taxon>
        <taxon>Eupercaria</taxon>
        <taxon>Sciaenidae</taxon>
        <taxon>Larimichthys</taxon>
    </lineage>
</organism>
<comment type="caution">
    <text evidence="2">The sequence shown here is derived from an EMBL/GenBank/DDBJ whole genome shotgun (WGS) entry which is preliminary data.</text>
</comment>
<proteinExistence type="predicted"/>